<feature type="transmembrane region" description="Helical" evidence="1">
    <location>
        <begin position="316"/>
        <end position="339"/>
    </location>
</feature>
<keyword evidence="3" id="KW-1185">Reference proteome</keyword>
<proteinExistence type="predicted"/>
<dbReference type="EMBL" id="SDMK01000004">
    <property type="protein sequence ID" value="RXS93693.1"/>
    <property type="molecule type" value="Genomic_DNA"/>
</dbReference>
<comment type="caution">
    <text evidence="2">The sequence shown here is derived from an EMBL/GenBank/DDBJ whole genome shotgun (WGS) entry which is preliminary data.</text>
</comment>
<dbReference type="AlphaFoldDB" id="A0A4Q1S9G0"/>
<accession>A0A4Q1S9G0</accession>
<evidence type="ECO:0000313" key="2">
    <source>
        <dbReference type="EMBL" id="RXS93693.1"/>
    </source>
</evidence>
<keyword evidence="1" id="KW-0472">Membrane</keyword>
<dbReference type="Pfam" id="PF20244">
    <property type="entry name" value="DUF6599"/>
    <property type="match status" value="1"/>
</dbReference>
<keyword evidence="1" id="KW-1133">Transmembrane helix</keyword>
<protein>
    <submittedName>
        <fullName evidence="2">Uncharacterized protein</fullName>
    </submittedName>
</protein>
<dbReference type="Proteomes" id="UP000290253">
    <property type="component" value="Unassembled WGS sequence"/>
</dbReference>
<dbReference type="RefSeq" id="WP_129209463.1">
    <property type="nucleotide sequence ID" value="NZ_BMGU01000002.1"/>
</dbReference>
<evidence type="ECO:0000256" key="1">
    <source>
        <dbReference type="SAM" id="Phobius"/>
    </source>
</evidence>
<dbReference type="InterPro" id="IPR046534">
    <property type="entry name" value="DUF6599"/>
</dbReference>
<gene>
    <name evidence="2" type="ORF">ESZ00_16685</name>
</gene>
<organism evidence="2 3">
    <name type="scientific">Silvibacterium dinghuense</name>
    <dbReference type="NCBI Taxonomy" id="1560006"/>
    <lineage>
        <taxon>Bacteria</taxon>
        <taxon>Pseudomonadati</taxon>
        <taxon>Acidobacteriota</taxon>
        <taxon>Terriglobia</taxon>
        <taxon>Terriglobales</taxon>
        <taxon>Acidobacteriaceae</taxon>
        <taxon>Silvibacterium</taxon>
    </lineage>
</organism>
<name>A0A4Q1S9G0_9BACT</name>
<sequence>MPALVVLAGVVSLGAPVLEAQGTAVASSTAAVQSAIALPATLGGWQLDGAAQTGTDPAQLDAAQAGPLKEYGLKGYAAGTYRHGGATLAVKLLRFPDATGAYGAFTLYRTPAMHPADFNLEKGHEAAVGDGTAIFWTGTEVVTAAAAHIGFEEREALTALAAALPKNYGPDGVAPPLPKYLPDEGLDRSSVRYAIGPEGYVAGGGALPSGTIDFSQDAEVVTGRYGAETLTVVGYPTPQIAAGSEKSLETLLKGAGASGSLQNALAKHTGPLMAVVSGPETPSNAQKLLDRVKYEAQVTADHPEGYGNEVKKTARLLVGIVTLTLILGGAALLLGIFLGGGRALYRVLRGKPVSTLNDDDFISLKLE</sequence>
<keyword evidence="1" id="KW-0812">Transmembrane</keyword>
<evidence type="ECO:0000313" key="3">
    <source>
        <dbReference type="Proteomes" id="UP000290253"/>
    </source>
</evidence>
<dbReference type="OrthoDB" id="109092at2"/>
<reference evidence="2 3" key="1">
    <citation type="journal article" date="2016" name="Int. J. Syst. Evol. Microbiol.">
        <title>Acidipila dinghuensis sp. nov., an acidobacterium isolated from forest soil.</title>
        <authorList>
            <person name="Jiang Y.W."/>
            <person name="Wang J."/>
            <person name="Chen M.H."/>
            <person name="Lv Y.Y."/>
            <person name="Qiu L.H."/>
        </authorList>
    </citation>
    <scope>NUCLEOTIDE SEQUENCE [LARGE SCALE GENOMIC DNA]</scope>
    <source>
        <strain evidence="2 3">DHOF10</strain>
    </source>
</reference>